<evidence type="ECO:0000313" key="2">
    <source>
        <dbReference type="Proteomes" id="UP000305729"/>
    </source>
</evidence>
<organism evidence="1 2">
    <name type="scientific">Pseudoalteromonas rubra</name>
    <dbReference type="NCBI Taxonomy" id="43658"/>
    <lineage>
        <taxon>Bacteria</taxon>
        <taxon>Pseudomonadati</taxon>
        <taxon>Pseudomonadota</taxon>
        <taxon>Gammaproteobacteria</taxon>
        <taxon>Alteromonadales</taxon>
        <taxon>Pseudoalteromonadaceae</taxon>
        <taxon>Pseudoalteromonas</taxon>
    </lineage>
</organism>
<protein>
    <recommendedName>
        <fullName evidence="3">DUF4020 domain-containing protein</fullName>
    </recommendedName>
</protein>
<evidence type="ECO:0000313" key="1">
    <source>
        <dbReference type="EMBL" id="QPB83151.1"/>
    </source>
</evidence>
<reference evidence="1 2" key="1">
    <citation type="submission" date="2019-10" db="EMBL/GenBank/DDBJ databases">
        <title>Pseudoalteromonas rubra S4059.</title>
        <authorList>
            <person name="Paulsen S."/>
            <person name="Wang X."/>
        </authorList>
    </citation>
    <scope>NUCLEOTIDE SEQUENCE [LARGE SCALE GENOMIC DNA]</scope>
    <source>
        <strain evidence="1 2">S4059</strain>
    </source>
</reference>
<name>A0A5S3V370_9GAMM</name>
<dbReference type="AlphaFoldDB" id="A0A5S3V370"/>
<gene>
    <name evidence="1" type="ORF">CWC22_009185</name>
</gene>
<evidence type="ECO:0008006" key="3">
    <source>
        <dbReference type="Google" id="ProtNLM"/>
    </source>
</evidence>
<accession>A0A5S3V370</accession>
<proteinExistence type="predicted"/>
<sequence length="938" mass="108797">MSNELSAKQRSALQRVIDDPALQPWLFKKVDSLIWFDAFKDSGLFSPELNPKPRETADNTFQIPSWPITEYLVSSSLKLRDENDVEMARKYLSLLKEVTQYAMVNERSNYRTWWQFSKVLRNIPLEAIKLDDLDCVSDWLNDKFDRYLVNKEISDWMLKLIEINTEQSVSFATFLLDKIFEIHSVEGRYSDKKYEAVLGFGDYQAGKFVDENALALGEKLGLLAVNLCEQKLKEVLDINRNDKWSNVWRNSIPEHKQNRRHNDTGDIVLKLFRDALLGYVKQDSDNKANGKLIELISNDYQTIKRVAIYIAGECFEKLDKEVVNFVIQPNHFNDKYRHELWHFIHKNFSSLQAEQQQSVIEAIESLSVTEEHTGVLLCKPTAYKQSNWFAAIKDENRVTQEKYRVCVDITGVEPDHPDFSCYMSGGVAVDVSPLSVSELAVMLEDIDSLIHFLNEYKEVGHFNEPGIEGLVNTFEELVLLDSCEILNNLDVFIDLKPHYLHKIFSAYSKLWADKALRPWNELWPKIIHFAGKVFNEASFWDSVDNVDSGPFIGDKHWVVSSYCRLVEAGCENDERAFELELTDDVKNTLELILNKESGEDFNDNSDAVSIAINSPRGRCLEAYVKLALYQCRNVGKDSEERKRIWAGYQPTFDNELGKPHAAGEYEFITILLMYVRNFFYLSKNWTVQNIESMFGEKKSLQWRCALQAYSHVGWLIPEIHAYFKEKNFYPALLDDESLSDTVKGRYIEYACIAYLQKRDQLDDKSLLRLLLFRQKESELSKVVWFLWSIRDQNVEKTKVLVFALWPDLVDLINQQDSNTKPLASKLALWAEYIEELNVDTKTWLMAVAPYINDDHNGMSFMQEMARLSEGYASDVADIWIKTLSKPFYMYDLDPLETIFKNIISLGQVGQAVAREIADIYIENNDEPVVALYRRIIRE</sequence>
<dbReference type="Proteomes" id="UP000305729">
    <property type="component" value="Chromosome 1"/>
</dbReference>
<dbReference type="RefSeq" id="WP_138536697.1">
    <property type="nucleotide sequence ID" value="NZ_CP045429.1"/>
</dbReference>
<dbReference type="EMBL" id="CP045429">
    <property type="protein sequence ID" value="QPB83151.1"/>
    <property type="molecule type" value="Genomic_DNA"/>
</dbReference>